<dbReference type="EMBL" id="MU118613">
    <property type="protein sequence ID" value="KAF9642201.1"/>
    <property type="molecule type" value="Genomic_DNA"/>
</dbReference>
<evidence type="ECO:0000313" key="2">
    <source>
        <dbReference type="Proteomes" id="UP000886501"/>
    </source>
</evidence>
<name>A0ACB6YXP5_THEGA</name>
<reference evidence="1" key="2">
    <citation type="journal article" date="2020" name="Nat. Commun.">
        <title>Large-scale genome sequencing of mycorrhizal fungi provides insights into the early evolution of symbiotic traits.</title>
        <authorList>
            <person name="Miyauchi S."/>
            <person name="Kiss E."/>
            <person name="Kuo A."/>
            <person name="Drula E."/>
            <person name="Kohler A."/>
            <person name="Sanchez-Garcia M."/>
            <person name="Morin E."/>
            <person name="Andreopoulos B."/>
            <person name="Barry K.W."/>
            <person name="Bonito G."/>
            <person name="Buee M."/>
            <person name="Carver A."/>
            <person name="Chen C."/>
            <person name="Cichocki N."/>
            <person name="Clum A."/>
            <person name="Culley D."/>
            <person name="Crous P.W."/>
            <person name="Fauchery L."/>
            <person name="Girlanda M."/>
            <person name="Hayes R.D."/>
            <person name="Keri Z."/>
            <person name="LaButti K."/>
            <person name="Lipzen A."/>
            <person name="Lombard V."/>
            <person name="Magnuson J."/>
            <person name="Maillard F."/>
            <person name="Murat C."/>
            <person name="Nolan M."/>
            <person name="Ohm R.A."/>
            <person name="Pangilinan J."/>
            <person name="Pereira M.F."/>
            <person name="Perotto S."/>
            <person name="Peter M."/>
            <person name="Pfister S."/>
            <person name="Riley R."/>
            <person name="Sitrit Y."/>
            <person name="Stielow J.B."/>
            <person name="Szollosi G."/>
            <person name="Zifcakova L."/>
            <person name="Stursova M."/>
            <person name="Spatafora J.W."/>
            <person name="Tedersoo L."/>
            <person name="Vaario L.M."/>
            <person name="Yamada A."/>
            <person name="Yan M."/>
            <person name="Wang P."/>
            <person name="Xu J."/>
            <person name="Bruns T."/>
            <person name="Baldrian P."/>
            <person name="Vilgalys R."/>
            <person name="Dunand C."/>
            <person name="Henrissat B."/>
            <person name="Grigoriev I.V."/>
            <person name="Hibbett D."/>
            <person name="Nagy L.G."/>
            <person name="Martin F.M."/>
        </authorList>
    </citation>
    <scope>NUCLEOTIDE SEQUENCE</scope>
    <source>
        <strain evidence="1">P2</strain>
    </source>
</reference>
<dbReference type="Proteomes" id="UP000886501">
    <property type="component" value="Unassembled WGS sequence"/>
</dbReference>
<organism evidence="1 2">
    <name type="scientific">Thelephora ganbajun</name>
    <name type="common">Ganba fungus</name>
    <dbReference type="NCBI Taxonomy" id="370292"/>
    <lineage>
        <taxon>Eukaryota</taxon>
        <taxon>Fungi</taxon>
        <taxon>Dikarya</taxon>
        <taxon>Basidiomycota</taxon>
        <taxon>Agaricomycotina</taxon>
        <taxon>Agaricomycetes</taxon>
        <taxon>Thelephorales</taxon>
        <taxon>Thelephoraceae</taxon>
        <taxon>Thelephora</taxon>
    </lineage>
</organism>
<gene>
    <name evidence="1" type="ORF">BDM02DRAFT_3133248</name>
</gene>
<accession>A0ACB6YXP5</accession>
<comment type="caution">
    <text evidence="1">The sequence shown here is derived from an EMBL/GenBank/DDBJ whole genome shotgun (WGS) entry which is preliminary data.</text>
</comment>
<proteinExistence type="predicted"/>
<evidence type="ECO:0000313" key="1">
    <source>
        <dbReference type="EMBL" id="KAF9642201.1"/>
    </source>
</evidence>
<reference evidence="1" key="1">
    <citation type="submission" date="2019-10" db="EMBL/GenBank/DDBJ databases">
        <authorList>
            <consortium name="DOE Joint Genome Institute"/>
            <person name="Kuo A."/>
            <person name="Miyauchi S."/>
            <person name="Kiss E."/>
            <person name="Drula E."/>
            <person name="Kohler A."/>
            <person name="Sanchez-Garcia M."/>
            <person name="Andreopoulos B."/>
            <person name="Barry K.W."/>
            <person name="Bonito G."/>
            <person name="Buee M."/>
            <person name="Carver A."/>
            <person name="Chen C."/>
            <person name="Cichocki N."/>
            <person name="Clum A."/>
            <person name="Culley D."/>
            <person name="Crous P.W."/>
            <person name="Fauchery L."/>
            <person name="Girlanda M."/>
            <person name="Hayes R."/>
            <person name="Keri Z."/>
            <person name="Labutti K."/>
            <person name="Lipzen A."/>
            <person name="Lombard V."/>
            <person name="Magnuson J."/>
            <person name="Maillard F."/>
            <person name="Morin E."/>
            <person name="Murat C."/>
            <person name="Nolan M."/>
            <person name="Ohm R."/>
            <person name="Pangilinan J."/>
            <person name="Pereira M."/>
            <person name="Perotto S."/>
            <person name="Peter M."/>
            <person name="Riley R."/>
            <person name="Sitrit Y."/>
            <person name="Stielow B."/>
            <person name="Szollosi G."/>
            <person name="Zifcakova L."/>
            <person name="Stursova M."/>
            <person name="Spatafora J.W."/>
            <person name="Tedersoo L."/>
            <person name="Vaario L.-M."/>
            <person name="Yamada A."/>
            <person name="Yan M."/>
            <person name="Wang P."/>
            <person name="Xu J."/>
            <person name="Bruns T."/>
            <person name="Baldrian P."/>
            <person name="Vilgalys R."/>
            <person name="Henrissat B."/>
            <person name="Grigoriev I.V."/>
            <person name="Hibbett D."/>
            <person name="Nagy L.G."/>
            <person name="Martin F.M."/>
        </authorList>
    </citation>
    <scope>NUCLEOTIDE SEQUENCE</scope>
    <source>
        <strain evidence="1">P2</strain>
    </source>
</reference>
<protein>
    <submittedName>
        <fullName evidence="1">Uncharacterized protein</fullName>
    </submittedName>
</protein>
<keyword evidence="2" id="KW-1185">Reference proteome</keyword>
<sequence length="303" mass="33406">MLMDSVVGSGTSRRAYDFLAPSFMDATEGASRDRPDDSGSLALAPSSLTPPNSFAQDPSVLGAVGSSESPLQGPLPPRPAQRPPAEWCKEALQYCTSLLSDLKNDPRFLRFLPVVFPPPRLPHHAFQAEDSVIESAFYIWYYISFDVEGILPFVPYIIKDYDPYILGRRLSPDIINADGYTVNSSTDAQPKGVAFHGKTSAVSSDIGSSTEGRDPLLLRTHPPQHDCAEAWDVYSLELRSKEELYKVELILPKIIVQSTCLSFVLGRYLTRVERTRAMSGPNERGIAPSAGMQEGEVPKSLRW</sequence>